<dbReference type="Gene3D" id="1.20.58.70">
    <property type="match status" value="1"/>
</dbReference>
<proteinExistence type="predicted"/>
<dbReference type="EMBL" id="BDGG01000005">
    <property type="protein sequence ID" value="GAU99422.1"/>
    <property type="molecule type" value="Genomic_DNA"/>
</dbReference>
<dbReference type="OrthoDB" id="1647008at2759"/>
<protein>
    <submittedName>
        <fullName evidence="2">Uncharacterized protein</fullName>
    </submittedName>
</protein>
<gene>
    <name evidence="2" type="primary">RvY_10428-1</name>
    <name evidence="2" type="synonym">RvY_10428.1</name>
    <name evidence="2" type="ORF">RvY_10428</name>
</gene>
<organism evidence="2 3">
    <name type="scientific">Ramazzottius varieornatus</name>
    <name type="common">Water bear</name>
    <name type="synonym">Tardigrade</name>
    <dbReference type="NCBI Taxonomy" id="947166"/>
    <lineage>
        <taxon>Eukaryota</taxon>
        <taxon>Metazoa</taxon>
        <taxon>Ecdysozoa</taxon>
        <taxon>Tardigrada</taxon>
        <taxon>Eutardigrada</taxon>
        <taxon>Parachela</taxon>
        <taxon>Hypsibioidea</taxon>
        <taxon>Ramazzottiidae</taxon>
        <taxon>Ramazzottius</taxon>
    </lineage>
</organism>
<comment type="caution">
    <text evidence="2">The sequence shown here is derived from an EMBL/GenBank/DDBJ whole genome shotgun (WGS) entry which is preliminary data.</text>
</comment>
<sequence length="223" mass="25268">MMSTSTFEEAQPRYTRKQRRSSALAVTTETKHLLECIQFTVQVNEDIAQLHDLLTQLGSNKDTPEVRNDIHKVILHCLDVAKSAKDRFLYIVIHCRDNVKLQNQAGQHMGIFGFCLTYMQKELQKCLNLITGFPGKGEVLTPDSLHIEMAELDDVLHNVEKHVHYIRPSTETEMVELYRSKSDRAPSSRSVERISGTSIVTSPLASSTFPVCKGLLCMPSKYM</sequence>
<evidence type="ECO:0000313" key="2">
    <source>
        <dbReference type="EMBL" id="GAU99422.1"/>
    </source>
</evidence>
<accession>A0A1D1VH72</accession>
<reference evidence="2 3" key="1">
    <citation type="journal article" date="2016" name="Nat. Commun.">
        <title>Extremotolerant tardigrade genome and improved radiotolerance of human cultured cells by tardigrade-unique protein.</title>
        <authorList>
            <person name="Hashimoto T."/>
            <person name="Horikawa D.D."/>
            <person name="Saito Y."/>
            <person name="Kuwahara H."/>
            <person name="Kozuka-Hata H."/>
            <person name="Shin-I T."/>
            <person name="Minakuchi Y."/>
            <person name="Ohishi K."/>
            <person name="Motoyama A."/>
            <person name="Aizu T."/>
            <person name="Enomoto A."/>
            <person name="Kondo K."/>
            <person name="Tanaka S."/>
            <person name="Hara Y."/>
            <person name="Koshikawa S."/>
            <person name="Sagara H."/>
            <person name="Miura T."/>
            <person name="Yokobori S."/>
            <person name="Miyagawa K."/>
            <person name="Suzuki Y."/>
            <person name="Kubo T."/>
            <person name="Oyama M."/>
            <person name="Kohara Y."/>
            <person name="Fujiyama A."/>
            <person name="Arakawa K."/>
            <person name="Katayama T."/>
            <person name="Toyoda A."/>
            <person name="Kunieda T."/>
        </authorList>
    </citation>
    <scope>NUCLEOTIDE SEQUENCE [LARGE SCALE GENOMIC DNA]</scope>
    <source>
        <strain evidence="2 3">YOKOZUNA-1</strain>
    </source>
</reference>
<feature type="region of interest" description="Disordered" evidence="1">
    <location>
        <begin position="1"/>
        <end position="21"/>
    </location>
</feature>
<keyword evidence="3" id="KW-1185">Reference proteome</keyword>
<dbReference type="Proteomes" id="UP000186922">
    <property type="component" value="Unassembled WGS sequence"/>
</dbReference>
<name>A0A1D1VH72_RAMVA</name>
<evidence type="ECO:0000313" key="3">
    <source>
        <dbReference type="Proteomes" id="UP000186922"/>
    </source>
</evidence>
<dbReference type="AlphaFoldDB" id="A0A1D1VH72"/>
<evidence type="ECO:0000256" key="1">
    <source>
        <dbReference type="SAM" id="MobiDB-lite"/>
    </source>
</evidence>